<evidence type="ECO:0000256" key="1">
    <source>
        <dbReference type="SAM" id="Phobius"/>
    </source>
</evidence>
<name>A0A0R2DE70_9LACO</name>
<comment type="caution">
    <text evidence="3">The sequence shown here is derived from an EMBL/GenBank/DDBJ whole genome shotgun (WGS) entry which is preliminary data.</text>
</comment>
<dbReference type="Proteomes" id="UP000051638">
    <property type="component" value="Unassembled WGS sequence"/>
</dbReference>
<dbReference type="EMBL" id="AYYI01000022">
    <property type="protein sequence ID" value="KRM98921.1"/>
    <property type="molecule type" value="Genomic_DNA"/>
</dbReference>
<protein>
    <submittedName>
        <fullName evidence="3">Lysophospholipase L1 related esterase</fullName>
    </submittedName>
</protein>
<proteinExistence type="predicted"/>
<dbReference type="InterPro" id="IPR036514">
    <property type="entry name" value="SGNH_hydro_sf"/>
</dbReference>
<dbReference type="InterPro" id="IPR013830">
    <property type="entry name" value="SGNH_hydro"/>
</dbReference>
<keyword evidence="1" id="KW-1133">Transmembrane helix</keyword>
<reference evidence="3 4" key="1">
    <citation type="journal article" date="2015" name="Genome Announc.">
        <title>Expanding the biotechnology potential of lactobacilli through comparative genomics of 213 strains and associated genera.</title>
        <authorList>
            <person name="Sun Z."/>
            <person name="Harris H.M."/>
            <person name="McCann A."/>
            <person name="Guo C."/>
            <person name="Argimon S."/>
            <person name="Zhang W."/>
            <person name="Yang X."/>
            <person name="Jeffery I.B."/>
            <person name="Cooney J.C."/>
            <person name="Kagawa T.F."/>
            <person name="Liu W."/>
            <person name="Song Y."/>
            <person name="Salvetti E."/>
            <person name="Wrobel A."/>
            <person name="Rasinkangas P."/>
            <person name="Parkhill J."/>
            <person name="Rea M.C."/>
            <person name="O'Sullivan O."/>
            <person name="Ritari J."/>
            <person name="Douillard F.P."/>
            <person name="Paul Ross R."/>
            <person name="Yang R."/>
            <person name="Briner A.E."/>
            <person name="Felis G.E."/>
            <person name="de Vos W.M."/>
            <person name="Barrangou R."/>
            <person name="Klaenhammer T.R."/>
            <person name="Caufield P.W."/>
            <person name="Cui Y."/>
            <person name="Zhang H."/>
            <person name="O'Toole P.W."/>
        </authorList>
    </citation>
    <scope>NUCLEOTIDE SEQUENCE [LARGE SCALE GENOMIC DNA]</scope>
    <source>
        <strain evidence="3 4">DSM 20253</strain>
    </source>
</reference>
<evidence type="ECO:0000259" key="2">
    <source>
        <dbReference type="Pfam" id="PF13472"/>
    </source>
</evidence>
<dbReference type="InterPro" id="IPR051532">
    <property type="entry name" value="Ester_Hydrolysis_Enzymes"/>
</dbReference>
<dbReference type="SUPFAM" id="SSF52266">
    <property type="entry name" value="SGNH hydrolase"/>
    <property type="match status" value="1"/>
</dbReference>
<dbReference type="PANTHER" id="PTHR30383:SF27">
    <property type="entry name" value="SPORE GERMINATION LIPASE LIPC"/>
    <property type="match status" value="1"/>
</dbReference>
<dbReference type="PANTHER" id="PTHR30383">
    <property type="entry name" value="THIOESTERASE 1/PROTEASE 1/LYSOPHOSPHOLIPASE L1"/>
    <property type="match status" value="1"/>
</dbReference>
<feature type="domain" description="SGNH hydrolase-type esterase" evidence="2">
    <location>
        <begin position="60"/>
        <end position="268"/>
    </location>
</feature>
<feature type="transmembrane region" description="Helical" evidence="1">
    <location>
        <begin position="12"/>
        <end position="35"/>
    </location>
</feature>
<dbReference type="Gene3D" id="3.40.50.1110">
    <property type="entry name" value="SGNH hydrolase"/>
    <property type="match status" value="1"/>
</dbReference>
<organism evidence="3 4">
    <name type="scientific">Loigolactobacillus rennini DSM 20253</name>
    <dbReference type="NCBI Taxonomy" id="1423796"/>
    <lineage>
        <taxon>Bacteria</taxon>
        <taxon>Bacillati</taxon>
        <taxon>Bacillota</taxon>
        <taxon>Bacilli</taxon>
        <taxon>Lactobacillales</taxon>
        <taxon>Lactobacillaceae</taxon>
        <taxon>Loigolactobacillus</taxon>
    </lineage>
</organism>
<dbReference type="GO" id="GO:0004622">
    <property type="term" value="F:phosphatidylcholine lysophospholipase activity"/>
    <property type="evidence" value="ECO:0007669"/>
    <property type="project" value="TreeGrafter"/>
</dbReference>
<accession>A0A0R2DE70</accession>
<dbReference type="AlphaFoldDB" id="A0A0R2DE70"/>
<keyword evidence="1" id="KW-0472">Membrane</keyword>
<sequence>MPRLRHLKLLKEIIIVLVAISIIAGGVYLVLNYFAPGTIQQETVKSTTTPKKKQQIKLVAVGDSLTQGVGDDTKQGGYVGLIKTKLTEQQHVKTQTKNYGIAGETSTQINRRVQQNTDLQQDLKRADIITLSVGGNDVMAVLKQEMLDIDEAALSTARQKYTRHLTQLLQNVRHYNAQAPIFVFSIYNPFYVYFPKMTKMQTVVTDWNKASKAVIRQQHNSYFVDVSEQLSKGEKLTTAKHKAKKGKQKNALIFTTDNFHPNHSGYQVMADDLYRQLMQQKNKWLLDRKSS</sequence>
<dbReference type="CDD" id="cd04506">
    <property type="entry name" value="SGNH_hydrolase_YpmR_like"/>
    <property type="match status" value="1"/>
</dbReference>
<dbReference type="Pfam" id="PF13472">
    <property type="entry name" value="Lipase_GDSL_2"/>
    <property type="match status" value="1"/>
</dbReference>
<gene>
    <name evidence="3" type="ORF">FC24_GL000767</name>
</gene>
<dbReference type="PATRIC" id="fig|1423796.3.peg.784"/>
<evidence type="ECO:0000313" key="4">
    <source>
        <dbReference type="Proteomes" id="UP000051638"/>
    </source>
</evidence>
<dbReference type="STRING" id="1423796.FC24_GL000767"/>
<keyword evidence="1" id="KW-0812">Transmembrane</keyword>
<evidence type="ECO:0000313" key="3">
    <source>
        <dbReference type="EMBL" id="KRM98921.1"/>
    </source>
</evidence>
<keyword evidence="4" id="KW-1185">Reference proteome</keyword>